<dbReference type="RefSeq" id="WP_014680909.1">
    <property type="nucleotide sequence ID" value="NC_017770.1"/>
</dbReference>
<protein>
    <submittedName>
        <fullName evidence="4">Transcriptional regulator</fullName>
    </submittedName>
</protein>
<dbReference type="STRING" id="929556.Solca_2648"/>
<proteinExistence type="predicted"/>
<dbReference type="AlphaFoldDB" id="H8KUY2"/>
<dbReference type="EMBL" id="CP003349">
    <property type="protein sequence ID" value="AFD07682.1"/>
    <property type="molecule type" value="Genomic_DNA"/>
</dbReference>
<evidence type="ECO:0000313" key="4">
    <source>
        <dbReference type="EMBL" id="AFD07682.1"/>
    </source>
</evidence>
<dbReference type="PANTHER" id="PTHR43479">
    <property type="entry name" value="ACREF/ENVCD OPERON REPRESSOR-RELATED"/>
    <property type="match status" value="1"/>
</dbReference>
<dbReference type="eggNOG" id="COG1309">
    <property type="taxonomic scope" value="Bacteria"/>
</dbReference>
<organism evidence="4 5">
    <name type="scientific">Solitalea canadensis (strain ATCC 29591 / DSM 3403 / JCM 21819 / LMG 8368 / NBRC 15130 / NCIMB 12057 / USAM 9D)</name>
    <name type="common">Flexibacter canadensis</name>
    <dbReference type="NCBI Taxonomy" id="929556"/>
    <lineage>
        <taxon>Bacteria</taxon>
        <taxon>Pseudomonadati</taxon>
        <taxon>Bacteroidota</taxon>
        <taxon>Sphingobacteriia</taxon>
        <taxon>Sphingobacteriales</taxon>
        <taxon>Sphingobacteriaceae</taxon>
        <taxon>Solitalea</taxon>
    </lineage>
</organism>
<evidence type="ECO:0000313" key="5">
    <source>
        <dbReference type="Proteomes" id="UP000007590"/>
    </source>
</evidence>
<dbReference type="Pfam" id="PF00440">
    <property type="entry name" value="TetR_N"/>
    <property type="match status" value="1"/>
</dbReference>
<keyword evidence="1 2" id="KW-0238">DNA-binding</keyword>
<dbReference type="GO" id="GO:0003677">
    <property type="term" value="F:DNA binding"/>
    <property type="evidence" value="ECO:0007669"/>
    <property type="project" value="UniProtKB-UniRule"/>
</dbReference>
<dbReference type="Proteomes" id="UP000007590">
    <property type="component" value="Chromosome"/>
</dbReference>
<dbReference type="HOGENOM" id="CLU_087539_3_1_10"/>
<gene>
    <name evidence="4" type="ordered locus">Solca_2648</name>
</gene>
<dbReference type="InterPro" id="IPR039532">
    <property type="entry name" value="TetR_C_Firmicutes"/>
</dbReference>
<dbReference type="Gene3D" id="1.10.357.10">
    <property type="entry name" value="Tetracycline Repressor, domain 2"/>
    <property type="match status" value="1"/>
</dbReference>
<dbReference type="InterPro" id="IPR050624">
    <property type="entry name" value="HTH-type_Tx_Regulator"/>
</dbReference>
<feature type="domain" description="HTH tetR-type" evidence="3">
    <location>
        <begin position="16"/>
        <end position="76"/>
    </location>
</feature>
<dbReference type="OrthoDB" id="9810250at2"/>
<dbReference type="PANTHER" id="PTHR43479:SF7">
    <property type="entry name" value="TETR-FAMILY TRANSCRIPTIONAL REGULATOR"/>
    <property type="match status" value="1"/>
</dbReference>
<dbReference type="SUPFAM" id="SSF46689">
    <property type="entry name" value="Homeodomain-like"/>
    <property type="match status" value="1"/>
</dbReference>
<dbReference type="KEGG" id="scn:Solca_2648"/>
<evidence type="ECO:0000259" key="3">
    <source>
        <dbReference type="PROSITE" id="PS50977"/>
    </source>
</evidence>
<dbReference type="Pfam" id="PF14278">
    <property type="entry name" value="TetR_C_8"/>
    <property type="match status" value="1"/>
</dbReference>
<dbReference type="InterPro" id="IPR009057">
    <property type="entry name" value="Homeodomain-like_sf"/>
</dbReference>
<accession>H8KUY2</accession>
<name>H8KUY2_SOLCM</name>
<dbReference type="PRINTS" id="PR00455">
    <property type="entry name" value="HTHTETR"/>
</dbReference>
<evidence type="ECO:0000256" key="2">
    <source>
        <dbReference type="PROSITE-ProRule" id="PRU00335"/>
    </source>
</evidence>
<keyword evidence="5" id="KW-1185">Reference proteome</keyword>
<sequence length="192" mass="22320">MKSYSNVPSREDRRTQKTKKSLADAIKELILEKEYDEITIQEIIDRANVGRSTFYTHYESKEQLLVGNINFQETLNNTPDDDENYPLGINISYLFNHTKEHILLYKAMSGNRSIDILGNYFMELCSTKIIDHLNRQPSFKEKNQQMLHYKAEAAAGGIIRMMFKWLSDGATIPSEEMITYSKKILSDFFAEE</sequence>
<feature type="DNA-binding region" description="H-T-H motif" evidence="2">
    <location>
        <begin position="39"/>
        <end position="58"/>
    </location>
</feature>
<dbReference type="InterPro" id="IPR001647">
    <property type="entry name" value="HTH_TetR"/>
</dbReference>
<evidence type="ECO:0000256" key="1">
    <source>
        <dbReference type="ARBA" id="ARBA00023125"/>
    </source>
</evidence>
<dbReference type="PROSITE" id="PS50977">
    <property type="entry name" value="HTH_TETR_2"/>
    <property type="match status" value="1"/>
</dbReference>
<reference evidence="4" key="1">
    <citation type="submission" date="2012-02" db="EMBL/GenBank/DDBJ databases">
        <title>The complete genome of Solitalea canadensis DSM 3403.</title>
        <authorList>
            <consortium name="US DOE Joint Genome Institute (JGI-PGF)"/>
            <person name="Lucas S."/>
            <person name="Copeland A."/>
            <person name="Lapidus A."/>
            <person name="Glavina del Rio T."/>
            <person name="Dalin E."/>
            <person name="Tice H."/>
            <person name="Bruce D."/>
            <person name="Goodwin L."/>
            <person name="Pitluck S."/>
            <person name="Peters L."/>
            <person name="Ovchinnikova G."/>
            <person name="Lu M."/>
            <person name="Kyrpides N."/>
            <person name="Mavromatis K."/>
            <person name="Ivanova N."/>
            <person name="Brettin T."/>
            <person name="Detter J.C."/>
            <person name="Han C."/>
            <person name="Larimer F."/>
            <person name="Land M."/>
            <person name="Hauser L."/>
            <person name="Markowitz V."/>
            <person name="Cheng J.-F."/>
            <person name="Hugenholtz P."/>
            <person name="Woyke T."/>
            <person name="Wu D."/>
            <person name="Spring S."/>
            <person name="Schroeder M."/>
            <person name="Kopitz M."/>
            <person name="Brambilla E."/>
            <person name="Klenk H.-P."/>
            <person name="Eisen J.A."/>
        </authorList>
    </citation>
    <scope>NUCLEOTIDE SEQUENCE</scope>
    <source>
        <strain evidence="4">DSM 3403</strain>
    </source>
</reference>